<proteinExistence type="predicted"/>
<dbReference type="RefSeq" id="WP_192146841.1">
    <property type="nucleotide sequence ID" value="NZ_JACYXI010000002.1"/>
</dbReference>
<organism evidence="2 3">
    <name type="scientific">Roseibium litorale</name>
    <dbReference type="NCBI Taxonomy" id="2803841"/>
    <lineage>
        <taxon>Bacteria</taxon>
        <taxon>Pseudomonadati</taxon>
        <taxon>Pseudomonadota</taxon>
        <taxon>Alphaproteobacteria</taxon>
        <taxon>Hyphomicrobiales</taxon>
        <taxon>Stappiaceae</taxon>
        <taxon>Roseibium</taxon>
    </lineage>
</organism>
<evidence type="ECO:0000313" key="2">
    <source>
        <dbReference type="EMBL" id="MBD8890757.1"/>
    </source>
</evidence>
<feature type="signal peptide" evidence="1">
    <location>
        <begin position="1"/>
        <end position="20"/>
    </location>
</feature>
<sequence length="158" mass="17840">MRQVLAFSVCSVLLFAEAFAQNAFDADEFSMISRDRQGTFLGSHKIFKRPSKGLKKVSYCQQEYWIRPYTVAWAQTEVENKRIVRVEYSVGRGWRPICANPQTQVTLADFGINQDASEVIYFGGIRVPTQGETIFGAMKRSFAPPKADEKATGSYHAK</sequence>
<keyword evidence="1" id="KW-0732">Signal</keyword>
<evidence type="ECO:0000313" key="3">
    <source>
        <dbReference type="Proteomes" id="UP000632063"/>
    </source>
</evidence>
<reference evidence="2 3" key="2">
    <citation type="journal article" date="2021" name="Int. J. Syst. Evol. Microbiol.">
        <title>Roseibium litorale sp. nov., isolated from a tidal flat sediment and proposal for the reclassification of Labrenzia polysiphoniae as Roseibium polysiphoniae comb. nov.</title>
        <authorList>
            <person name="Liu Y."/>
            <person name="Pei T."/>
            <person name="Du J."/>
            <person name="Chao M."/>
            <person name="Deng M.R."/>
            <person name="Zhu H."/>
        </authorList>
    </citation>
    <scope>NUCLEOTIDE SEQUENCE [LARGE SCALE GENOMIC DNA]</scope>
    <source>
        <strain evidence="2 3">4C16A</strain>
    </source>
</reference>
<feature type="chain" id="PRO_5046383849" evidence="1">
    <location>
        <begin position="21"/>
        <end position="158"/>
    </location>
</feature>
<keyword evidence="3" id="KW-1185">Reference proteome</keyword>
<protein>
    <submittedName>
        <fullName evidence="2">Uncharacterized protein</fullName>
    </submittedName>
</protein>
<name>A0ABR9CK98_9HYPH</name>
<gene>
    <name evidence="2" type="ORF">IG616_04310</name>
</gene>
<dbReference type="EMBL" id="JACYXI010000002">
    <property type="protein sequence ID" value="MBD8890757.1"/>
    <property type="molecule type" value="Genomic_DNA"/>
</dbReference>
<accession>A0ABR9CK98</accession>
<evidence type="ECO:0000256" key="1">
    <source>
        <dbReference type="SAM" id="SignalP"/>
    </source>
</evidence>
<comment type="caution">
    <text evidence="2">The sequence shown here is derived from an EMBL/GenBank/DDBJ whole genome shotgun (WGS) entry which is preliminary data.</text>
</comment>
<reference evidence="3" key="1">
    <citation type="submission" date="2020-09" db="EMBL/GenBank/DDBJ databases">
        <title>The genome sequence of strain Labrenzia suaedae 4C16A.</title>
        <authorList>
            <person name="Liu Y."/>
        </authorList>
    </citation>
    <scope>NUCLEOTIDE SEQUENCE [LARGE SCALE GENOMIC DNA]</scope>
    <source>
        <strain evidence="3">4C16A</strain>
    </source>
</reference>
<dbReference type="Proteomes" id="UP000632063">
    <property type="component" value="Unassembled WGS sequence"/>
</dbReference>